<gene>
    <name evidence="1" type="ORF">Q8A49_31580</name>
</gene>
<proteinExistence type="predicted"/>
<evidence type="ECO:0000313" key="2">
    <source>
        <dbReference type="Proteomes" id="UP001348641"/>
    </source>
</evidence>
<evidence type="ECO:0000313" key="1">
    <source>
        <dbReference type="EMBL" id="MEE2055051.1"/>
    </source>
</evidence>
<accession>A0ABU7L0H2</accession>
<organism evidence="1 2">
    <name type="scientific">Nocardiopsis tropica</name>
    <dbReference type="NCBI Taxonomy" id="109330"/>
    <lineage>
        <taxon>Bacteria</taxon>
        <taxon>Bacillati</taxon>
        <taxon>Actinomycetota</taxon>
        <taxon>Actinomycetes</taxon>
        <taxon>Streptosporangiales</taxon>
        <taxon>Nocardiopsidaceae</taxon>
        <taxon>Nocardiopsis</taxon>
    </lineage>
</organism>
<dbReference type="EMBL" id="JAUUCC010000145">
    <property type="protein sequence ID" value="MEE2055051.1"/>
    <property type="molecule type" value="Genomic_DNA"/>
</dbReference>
<name>A0ABU7L0H2_9ACTN</name>
<comment type="caution">
    <text evidence="1">The sequence shown here is derived from an EMBL/GenBank/DDBJ whole genome shotgun (WGS) entry which is preliminary data.</text>
</comment>
<sequence>MLWCGVACVAGSVEDEPVHFSLPGDTGPFARLTGRTAARRRRRVDAAAPGGGGTDACGAVDPNLCAGILPTGAERRDIGYGAGSRTWAAVAPTT</sequence>
<reference evidence="1 2" key="1">
    <citation type="submission" date="2023-07" db="EMBL/GenBank/DDBJ databases">
        <authorList>
            <person name="Girao M."/>
            <person name="Carvalho M.F."/>
        </authorList>
    </citation>
    <scope>NUCLEOTIDE SEQUENCE [LARGE SCALE GENOMIC DNA]</scope>
    <source>
        <strain evidence="1 2">66/93</strain>
    </source>
</reference>
<dbReference type="Proteomes" id="UP001348641">
    <property type="component" value="Unassembled WGS sequence"/>
</dbReference>
<protein>
    <submittedName>
        <fullName evidence="1">Uncharacterized protein</fullName>
    </submittedName>
</protein>
<dbReference type="RefSeq" id="WP_330161843.1">
    <property type="nucleotide sequence ID" value="NZ_BAAAJA010000008.1"/>
</dbReference>